<gene>
    <name evidence="2" type="ORF">LTR62_005047</name>
</gene>
<reference evidence="2" key="1">
    <citation type="submission" date="2023-08" db="EMBL/GenBank/DDBJ databases">
        <title>Black Yeasts Isolated from many extreme environments.</title>
        <authorList>
            <person name="Coleine C."/>
            <person name="Stajich J.E."/>
            <person name="Selbmann L."/>
        </authorList>
    </citation>
    <scope>NUCLEOTIDE SEQUENCE</scope>
    <source>
        <strain evidence="2">CCFEE 5401</strain>
    </source>
</reference>
<dbReference type="EMBL" id="JAVRRL010000004">
    <property type="protein sequence ID" value="KAK5117624.1"/>
    <property type="molecule type" value="Genomic_DNA"/>
</dbReference>
<keyword evidence="1" id="KW-0472">Membrane</keyword>
<name>A0AAN7TR28_9PEZI</name>
<keyword evidence="1" id="KW-0812">Transmembrane</keyword>
<accession>A0AAN7TR28</accession>
<dbReference type="Proteomes" id="UP001310890">
    <property type="component" value="Unassembled WGS sequence"/>
</dbReference>
<evidence type="ECO:0000313" key="3">
    <source>
        <dbReference type="Proteomes" id="UP001310890"/>
    </source>
</evidence>
<feature type="transmembrane region" description="Helical" evidence="1">
    <location>
        <begin position="51"/>
        <end position="74"/>
    </location>
</feature>
<comment type="caution">
    <text evidence="2">The sequence shown here is derived from an EMBL/GenBank/DDBJ whole genome shotgun (WGS) entry which is preliminary data.</text>
</comment>
<keyword evidence="1" id="KW-1133">Transmembrane helix</keyword>
<dbReference type="AlphaFoldDB" id="A0AAN7TR28"/>
<evidence type="ECO:0000313" key="2">
    <source>
        <dbReference type="EMBL" id="KAK5117624.1"/>
    </source>
</evidence>
<proteinExistence type="predicted"/>
<evidence type="ECO:0000256" key="1">
    <source>
        <dbReference type="SAM" id="Phobius"/>
    </source>
</evidence>
<evidence type="ECO:0008006" key="4">
    <source>
        <dbReference type="Google" id="ProtNLM"/>
    </source>
</evidence>
<sequence length="187" mass="20769">MAQQHNYPDYAPYSYRSHAHQLNDVSTSTNSNPTTAGVQTNSQPSLISTTAIAWIVIVAVIVTAATVTALYLLCSCCRSRKSRSVATRPLDDRNHFHPWNPDVSPYPAPEGESELELQPLAKAAVRPAGRQQTSEMVEPEIMEEANGGEMGPPPYRKERGTRYYGNREEEGLWARISQRFSTVGKAY</sequence>
<organism evidence="2 3">
    <name type="scientific">Meristemomyces frigidus</name>
    <dbReference type="NCBI Taxonomy" id="1508187"/>
    <lineage>
        <taxon>Eukaryota</taxon>
        <taxon>Fungi</taxon>
        <taxon>Dikarya</taxon>
        <taxon>Ascomycota</taxon>
        <taxon>Pezizomycotina</taxon>
        <taxon>Dothideomycetes</taxon>
        <taxon>Dothideomycetidae</taxon>
        <taxon>Mycosphaerellales</taxon>
        <taxon>Teratosphaeriaceae</taxon>
        <taxon>Meristemomyces</taxon>
    </lineage>
</organism>
<protein>
    <recommendedName>
        <fullName evidence="4">Transmembrane protein</fullName>
    </recommendedName>
</protein>